<organism evidence="2 3">
    <name type="scientific">Pseudomonas veronii 1YdBTEX2</name>
    <dbReference type="NCBI Taxonomy" id="1295141"/>
    <lineage>
        <taxon>Bacteria</taxon>
        <taxon>Pseudomonadati</taxon>
        <taxon>Pseudomonadota</taxon>
        <taxon>Gammaproteobacteria</taxon>
        <taxon>Pseudomonadales</taxon>
        <taxon>Pseudomonadaceae</taxon>
        <taxon>Pseudomonas</taxon>
    </lineage>
</organism>
<gene>
    <name evidence="2" type="ORF">PVE_R1G2105</name>
</gene>
<accession>A0A1D3JVL6</accession>
<evidence type="ECO:0000313" key="2">
    <source>
        <dbReference type="EMBL" id="SBW79991.1"/>
    </source>
</evidence>
<dbReference type="Proteomes" id="UP000245431">
    <property type="component" value="Chromosome PVE_r1"/>
</dbReference>
<sequence>MMSFFPAYTLVMSIGTFVVLGLMLFAKWTKLDELESYFSENVEVRKRKQLWGPSPRFGGFHRMGLMIDILLMSKRYVKEGLVTEEALACVPLSLKRWAVWPYRLAMILAISWGYWCTWL</sequence>
<keyword evidence="1" id="KW-1133">Transmembrane helix</keyword>
<keyword evidence="1" id="KW-0472">Membrane</keyword>
<reference evidence="3" key="1">
    <citation type="submission" date="2016-07" db="EMBL/GenBank/DDBJ databases">
        <authorList>
            <person name="Florea S."/>
            <person name="Webb J.S."/>
            <person name="Jaromczyk J."/>
            <person name="Schardl C.L."/>
        </authorList>
    </citation>
    <scope>NUCLEOTIDE SEQUENCE [LARGE SCALE GENOMIC DNA]</scope>
    <source>
        <strain evidence="3">1YdBTEX2</strain>
    </source>
</reference>
<feature type="transmembrane region" description="Helical" evidence="1">
    <location>
        <begin position="6"/>
        <end position="26"/>
    </location>
</feature>
<proteinExistence type="predicted"/>
<name>A0A1D3JVL6_PSEVE</name>
<protein>
    <submittedName>
        <fullName evidence="2">Uncharacterized protein</fullName>
    </submittedName>
</protein>
<evidence type="ECO:0000313" key="3">
    <source>
        <dbReference type="Proteomes" id="UP000245431"/>
    </source>
</evidence>
<evidence type="ECO:0000256" key="1">
    <source>
        <dbReference type="SAM" id="Phobius"/>
    </source>
</evidence>
<dbReference type="EMBL" id="LT599583">
    <property type="protein sequence ID" value="SBW79991.1"/>
    <property type="molecule type" value="Genomic_DNA"/>
</dbReference>
<keyword evidence="1" id="KW-0812">Transmembrane</keyword>
<dbReference type="AlphaFoldDB" id="A0A1D3JVL6"/>